<accession>A0ABW5GWA0</accession>
<evidence type="ECO:0008006" key="4">
    <source>
        <dbReference type="Google" id="ProtNLM"/>
    </source>
</evidence>
<reference evidence="3" key="1">
    <citation type="journal article" date="2019" name="Int. J. Syst. Evol. Microbiol.">
        <title>The Global Catalogue of Microorganisms (GCM) 10K type strain sequencing project: providing services to taxonomists for standard genome sequencing and annotation.</title>
        <authorList>
            <consortium name="The Broad Institute Genomics Platform"/>
            <consortium name="The Broad Institute Genome Sequencing Center for Infectious Disease"/>
            <person name="Wu L."/>
            <person name="Ma J."/>
        </authorList>
    </citation>
    <scope>NUCLEOTIDE SEQUENCE [LARGE SCALE GENOMIC DNA]</scope>
    <source>
        <strain evidence="3">CGMCC 4.7643</strain>
    </source>
</reference>
<protein>
    <recommendedName>
        <fullName evidence="4">DUF5709 domain-containing protein</fullName>
    </recommendedName>
</protein>
<gene>
    <name evidence="2" type="ORF">ACFSYJ_41700</name>
</gene>
<dbReference type="RefSeq" id="WP_345407346.1">
    <property type="nucleotide sequence ID" value="NZ_BAABHG010000022.1"/>
</dbReference>
<feature type="compositionally biased region" description="Low complexity" evidence="1">
    <location>
        <begin position="101"/>
        <end position="111"/>
    </location>
</feature>
<sequence length="124" mass="12728">MTADDPAPDTAMAGADEIEPAPLSGTEELDEDELRVDPLEKGMDPPEHWSAADRYGTTPWEQTHPAPLGQRLAEERPDVGTSGGSGGEPDDGPDVGEHGAADGTAADYAGGSVPDGVRDPGPAR</sequence>
<feature type="region of interest" description="Disordered" evidence="1">
    <location>
        <begin position="1"/>
        <end position="124"/>
    </location>
</feature>
<comment type="caution">
    <text evidence="2">The sequence shown here is derived from an EMBL/GenBank/DDBJ whole genome shotgun (WGS) entry which is preliminary data.</text>
</comment>
<evidence type="ECO:0000256" key="1">
    <source>
        <dbReference type="SAM" id="MobiDB-lite"/>
    </source>
</evidence>
<dbReference type="Proteomes" id="UP001597419">
    <property type="component" value="Unassembled WGS sequence"/>
</dbReference>
<name>A0ABW5GWA0_9PSEU</name>
<keyword evidence="3" id="KW-1185">Reference proteome</keyword>
<evidence type="ECO:0000313" key="2">
    <source>
        <dbReference type="EMBL" id="MFD2465192.1"/>
    </source>
</evidence>
<evidence type="ECO:0000313" key="3">
    <source>
        <dbReference type="Proteomes" id="UP001597419"/>
    </source>
</evidence>
<organism evidence="2 3">
    <name type="scientific">Amycolatopsis samaneae</name>
    <dbReference type="NCBI Taxonomy" id="664691"/>
    <lineage>
        <taxon>Bacteria</taxon>
        <taxon>Bacillati</taxon>
        <taxon>Actinomycetota</taxon>
        <taxon>Actinomycetes</taxon>
        <taxon>Pseudonocardiales</taxon>
        <taxon>Pseudonocardiaceae</taxon>
        <taxon>Amycolatopsis</taxon>
    </lineage>
</organism>
<dbReference type="EMBL" id="JBHUKU010000029">
    <property type="protein sequence ID" value="MFD2465192.1"/>
    <property type="molecule type" value="Genomic_DNA"/>
</dbReference>
<feature type="compositionally biased region" description="Low complexity" evidence="1">
    <location>
        <begin position="1"/>
        <end position="15"/>
    </location>
</feature>
<feature type="compositionally biased region" description="Basic and acidic residues" evidence="1">
    <location>
        <begin position="35"/>
        <end position="51"/>
    </location>
</feature>
<proteinExistence type="predicted"/>